<comment type="caution">
    <text evidence="2">The sequence shown here is derived from an EMBL/GenBank/DDBJ whole genome shotgun (WGS) entry which is preliminary data.</text>
</comment>
<evidence type="ECO:0000256" key="1">
    <source>
        <dbReference type="SAM" id="Phobius"/>
    </source>
</evidence>
<dbReference type="OrthoDB" id="10016939at2759"/>
<dbReference type="EMBL" id="CAJHUC010000586">
    <property type="protein sequence ID" value="CAD7696971.1"/>
    <property type="molecule type" value="Genomic_DNA"/>
</dbReference>
<evidence type="ECO:0000313" key="3">
    <source>
        <dbReference type="Proteomes" id="UP000708148"/>
    </source>
</evidence>
<evidence type="ECO:0008006" key="4">
    <source>
        <dbReference type="Google" id="ProtNLM"/>
    </source>
</evidence>
<dbReference type="CDD" id="cd22884">
    <property type="entry name" value="TOM22"/>
    <property type="match status" value="1"/>
</dbReference>
<evidence type="ECO:0000313" key="2">
    <source>
        <dbReference type="EMBL" id="CAD7696971.1"/>
    </source>
</evidence>
<sequence>MAGYTVKKALSDACYFARRLFLSTGKAAWIFGTTFLIVVMPVIVEVDKEQQAMELENQQLGVLTTPGSSGSSSQSAAAAK</sequence>
<dbReference type="PANTHER" id="PTHR46867:SF4">
    <property type="entry name" value="MITOCHONDRIAL IMPORT RECEPTOR SUBUNIT TOM9-2"/>
    <property type="match status" value="1"/>
</dbReference>
<keyword evidence="3" id="KW-1185">Reference proteome</keyword>
<dbReference type="PANTHER" id="PTHR46867">
    <property type="entry name" value="MITOCHONDRIAL IMPORT RECEPTOR SUBUNIT TOM9-2"/>
    <property type="match status" value="1"/>
</dbReference>
<dbReference type="InterPro" id="IPR017411">
    <property type="entry name" value="Tom22_pln"/>
</dbReference>
<gene>
    <name evidence="2" type="ORF">OSTQU699_LOCUS2332</name>
</gene>
<feature type="transmembrane region" description="Helical" evidence="1">
    <location>
        <begin position="27"/>
        <end position="44"/>
    </location>
</feature>
<protein>
    <recommendedName>
        <fullName evidence="4">Mitochondrial import receptor subunit TOM22 homolog</fullName>
    </recommendedName>
</protein>
<accession>A0A8S1ISR4</accession>
<name>A0A8S1ISR4_9CHLO</name>
<keyword evidence="1" id="KW-0472">Membrane</keyword>
<keyword evidence="1" id="KW-0812">Transmembrane</keyword>
<dbReference type="AlphaFoldDB" id="A0A8S1ISR4"/>
<reference evidence="2" key="1">
    <citation type="submission" date="2020-12" db="EMBL/GenBank/DDBJ databases">
        <authorList>
            <person name="Iha C."/>
        </authorList>
    </citation>
    <scope>NUCLEOTIDE SEQUENCE</scope>
</reference>
<organism evidence="2 3">
    <name type="scientific">Ostreobium quekettii</name>
    <dbReference type="NCBI Taxonomy" id="121088"/>
    <lineage>
        <taxon>Eukaryota</taxon>
        <taxon>Viridiplantae</taxon>
        <taxon>Chlorophyta</taxon>
        <taxon>core chlorophytes</taxon>
        <taxon>Ulvophyceae</taxon>
        <taxon>TCBD clade</taxon>
        <taxon>Bryopsidales</taxon>
        <taxon>Ostreobineae</taxon>
        <taxon>Ostreobiaceae</taxon>
        <taxon>Ostreobium</taxon>
    </lineage>
</organism>
<keyword evidence="1" id="KW-1133">Transmembrane helix</keyword>
<dbReference type="Proteomes" id="UP000708148">
    <property type="component" value="Unassembled WGS sequence"/>
</dbReference>
<proteinExistence type="predicted"/>